<keyword evidence="3" id="KW-0804">Transcription</keyword>
<evidence type="ECO:0000256" key="1">
    <source>
        <dbReference type="ARBA" id="ARBA00023015"/>
    </source>
</evidence>
<dbReference type="GO" id="GO:0003677">
    <property type="term" value="F:DNA binding"/>
    <property type="evidence" value="ECO:0007669"/>
    <property type="project" value="UniProtKB-KW"/>
</dbReference>
<protein>
    <submittedName>
        <fullName evidence="6">Possible transcriptional regulator, GntR family</fullName>
    </submittedName>
</protein>
<dbReference type="SUPFAM" id="SSF46785">
    <property type="entry name" value="Winged helix' DNA-binding domain"/>
    <property type="match status" value="1"/>
</dbReference>
<accession>Q6N8F7</accession>
<evidence type="ECO:0000256" key="3">
    <source>
        <dbReference type="ARBA" id="ARBA00023163"/>
    </source>
</evidence>
<organism evidence="6">
    <name type="scientific">Rhodopseudomonas palustris (strain ATCC BAA-98 / CGA009)</name>
    <dbReference type="NCBI Taxonomy" id="258594"/>
    <lineage>
        <taxon>Bacteria</taxon>
        <taxon>Pseudomonadati</taxon>
        <taxon>Pseudomonadota</taxon>
        <taxon>Alphaproteobacteria</taxon>
        <taxon>Hyphomicrobiales</taxon>
        <taxon>Nitrobacteraceae</taxon>
        <taxon>Rhodopseudomonas</taxon>
    </lineage>
</organism>
<dbReference type="HOGENOM" id="CLU_017584_5_1_5"/>
<dbReference type="PANTHER" id="PTHR43537:SF49">
    <property type="entry name" value="TRANSCRIPTIONAL REGULATORY PROTEIN"/>
    <property type="match status" value="1"/>
</dbReference>
<feature type="region of interest" description="Disordered" evidence="4">
    <location>
        <begin position="1"/>
        <end position="22"/>
    </location>
</feature>
<dbReference type="SMART" id="SM00345">
    <property type="entry name" value="HTH_GNTR"/>
    <property type="match status" value="1"/>
</dbReference>
<dbReference type="InterPro" id="IPR000524">
    <property type="entry name" value="Tscrpt_reg_HTH_GntR"/>
</dbReference>
<dbReference type="InterPro" id="IPR036388">
    <property type="entry name" value="WH-like_DNA-bd_sf"/>
</dbReference>
<dbReference type="eggNOG" id="COG1802">
    <property type="taxonomic scope" value="Bacteria"/>
</dbReference>
<name>Q6N8F7_RHOPA</name>
<dbReference type="InterPro" id="IPR008920">
    <property type="entry name" value="TF_FadR/GntR_C"/>
</dbReference>
<dbReference type="CDD" id="cd07377">
    <property type="entry name" value="WHTH_GntR"/>
    <property type="match status" value="1"/>
</dbReference>
<keyword evidence="2" id="KW-0238">DNA-binding</keyword>
<dbReference type="Pfam" id="PF00392">
    <property type="entry name" value="GntR"/>
    <property type="match status" value="1"/>
</dbReference>
<sequence length="324" mass="36772">MRRPPGARSPAPPKVFPNKRHPDSWGRCLGGRHFDRRIPLACQNVPRTLRERENDRENGLTAWHLVCQSKVDGGHYRLRNSMIARARPTPNETPAEPELGIMRLAPETSFKTKAYEALKQAILKMDIYTTPEPVMLDERALSDKLGVSRTPIREAIAMLEQEGLVKAVPRRGIIVVRRTKAEIVDMIRAWAALESMAARLITIVARKRDIAALRDVFKEFGPGRLPQDHIEEYSRANIVFHQTLISLSESPVLVDMTNDILIHVRGYRQLTIGRKERIAASLPEHLAMIEALETRDTELAEKLARDHTLRLAAYVETHGQELFA</sequence>
<dbReference type="GO" id="GO:0003700">
    <property type="term" value="F:DNA-binding transcription factor activity"/>
    <property type="evidence" value="ECO:0007669"/>
    <property type="project" value="InterPro"/>
</dbReference>
<dbReference type="Gene3D" id="1.10.10.10">
    <property type="entry name" value="Winged helix-like DNA-binding domain superfamily/Winged helix DNA-binding domain"/>
    <property type="match status" value="1"/>
</dbReference>
<dbReference type="Gene3D" id="1.20.120.530">
    <property type="entry name" value="GntR ligand-binding domain-like"/>
    <property type="match status" value="1"/>
</dbReference>
<dbReference type="SMART" id="SM00895">
    <property type="entry name" value="FCD"/>
    <property type="match status" value="1"/>
</dbReference>
<evidence type="ECO:0000256" key="4">
    <source>
        <dbReference type="SAM" id="MobiDB-lite"/>
    </source>
</evidence>
<dbReference type="PANTHER" id="PTHR43537">
    <property type="entry name" value="TRANSCRIPTIONAL REGULATOR, GNTR FAMILY"/>
    <property type="match status" value="1"/>
</dbReference>
<evidence type="ECO:0000256" key="2">
    <source>
        <dbReference type="ARBA" id="ARBA00023125"/>
    </source>
</evidence>
<dbReference type="InterPro" id="IPR011711">
    <property type="entry name" value="GntR_C"/>
</dbReference>
<dbReference type="AlphaFoldDB" id="Q6N8F7"/>
<evidence type="ECO:0000313" key="6">
    <source>
        <dbReference type="EMBL" id="CAE27387.1"/>
    </source>
</evidence>
<dbReference type="PhylomeDB" id="Q6N8F7"/>
<dbReference type="EMBL" id="BX572599">
    <property type="protein sequence ID" value="CAE27387.1"/>
    <property type="molecule type" value="Genomic_DNA"/>
</dbReference>
<dbReference type="PRINTS" id="PR00035">
    <property type="entry name" value="HTHGNTR"/>
</dbReference>
<dbReference type="STRING" id="258594.RPA1946"/>
<dbReference type="Pfam" id="PF07729">
    <property type="entry name" value="FCD"/>
    <property type="match status" value="1"/>
</dbReference>
<proteinExistence type="predicted"/>
<dbReference type="PROSITE" id="PS50949">
    <property type="entry name" value="HTH_GNTR"/>
    <property type="match status" value="1"/>
</dbReference>
<dbReference type="InterPro" id="IPR036390">
    <property type="entry name" value="WH_DNA-bd_sf"/>
</dbReference>
<reference evidence="6" key="1">
    <citation type="journal article" date="2004" name="Nat. Biotechnol.">
        <title>Complete genome sequence of the metabolically versatile photosynthetic bacterium Rhodopseudomonas palustris.</title>
        <authorList>
            <person name="Larimer F.W."/>
            <person name="Chain P."/>
            <person name="Hauser L."/>
            <person name="Lamerdin J."/>
            <person name="Malfatti S."/>
            <person name="Do L."/>
            <person name="Land M.L."/>
            <person name="Pelletier D.A."/>
            <person name="Beatty J.T."/>
            <person name="Lang A.S."/>
            <person name="Tabita F.R."/>
            <person name="Gibson J.L."/>
            <person name="Hanson T.E."/>
            <person name="Bobst C."/>
            <person name="Torres J.L."/>
            <person name="Peres C."/>
            <person name="Harrison F.H."/>
            <person name="Gibson J."/>
            <person name="Harwood C.S."/>
        </authorList>
    </citation>
    <scope>NUCLEOTIDE SEQUENCE [LARGE SCALE GENOMIC DNA]</scope>
    <source>
        <strain evidence="6">CGA009</strain>
    </source>
</reference>
<feature type="domain" description="HTH gntR-type" evidence="5">
    <location>
        <begin position="108"/>
        <end position="178"/>
    </location>
</feature>
<dbReference type="SUPFAM" id="SSF48008">
    <property type="entry name" value="GntR ligand-binding domain-like"/>
    <property type="match status" value="1"/>
</dbReference>
<gene>
    <name evidence="6" type="ordered locus">RPA1946</name>
</gene>
<keyword evidence="1" id="KW-0805">Transcription regulation</keyword>
<evidence type="ECO:0000259" key="5">
    <source>
        <dbReference type="PROSITE" id="PS50949"/>
    </source>
</evidence>